<organism evidence="1 2">
    <name type="scientific">Paratrimastix pyriformis</name>
    <dbReference type="NCBI Taxonomy" id="342808"/>
    <lineage>
        <taxon>Eukaryota</taxon>
        <taxon>Metamonada</taxon>
        <taxon>Preaxostyla</taxon>
        <taxon>Paratrimastigidae</taxon>
        <taxon>Paratrimastix</taxon>
    </lineage>
</organism>
<sequence>MQPNMERAQAQPQQQQSPLSVHLQMIPSPMPGQMGMPGQMMPQQMMPQQMMQNQMQNQMMNPMMNPMMMNPMMTNPYMNQMPQQGHTSPMPNQMPMAGPGMMPMNMGMPSPTSPAPAPIQHQPVFNYEEKIAFQSGVWVQPGPLAPIPHYTRIITTPNLATLQVTLHIPFVGSEGSGNRARLILKVDGSPICDSTKYNTYEWELHPVTLTGLVSNVSAGPHRVELWCQTDRARFHCPHYNTDLIEATVEPHIFATFFLLGFPTSGPLSMPMPTGGPFTYEEKIPMSRNVEVPSGQGLVEVPKYTRTITTPALNCLQLTMHIPFVGNDGDSARSRIVLYFDGQPVCDATKYNTKAWELHEVTLTALVRGVFAGPHTVQVRAMADRACLYLPHFNPSLIEATAEPPIFANFFCLGF</sequence>
<accession>A0ABQ8UE05</accession>
<gene>
    <name evidence="1" type="ORF">PAPYR_8067</name>
</gene>
<name>A0ABQ8UE05_9EUKA</name>
<evidence type="ECO:0000313" key="2">
    <source>
        <dbReference type="Proteomes" id="UP001141327"/>
    </source>
</evidence>
<protein>
    <recommendedName>
        <fullName evidence="3">Galectin</fullName>
    </recommendedName>
</protein>
<evidence type="ECO:0000313" key="1">
    <source>
        <dbReference type="EMBL" id="KAJ4456666.1"/>
    </source>
</evidence>
<evidence type="ECO:0008006" key="3">
    <source>
        <dbReference type="Google" id="ProtNLM"/>
    </source>
</evidence>
<reference evidence="1" key="1">
    <citation type="journal article" date="2022" name="bioRxiv">
        <title>Genomics of Preaxostyla Flagellates Illuminates Evolutionary Transitions and the Path Towards Mitochondrial Loss.</title>
        <authorList>
            <person name="Novak L.V.F."/>
            <person name="Treitli S.C."/>
            <person name="Pyrih J."/>
            <person name="Halakuc P."/>
            <person name="Pipaliya S.V."/>
            <person name="Vacek V."/>
            <person name="Brzon O."/>
            <person name="Soukal P."/>
            <person name="Eme L."/>
            <person name="Dacks J.B."/>
            <person name="Karnkowska A."/>
            <person name="Elias M."/>
            <person name="Hampl V."/>
        </authorList>
    </citation>
    <scope>NUCLEOTIDE SEQUENCE</scope>
    <source>
        <strain evidence="1">RCP-MX</strain>
    </source>
</reference>
<dbReference type="EMBL" id="JAPMOS010000064">
    <property type="protein sequence ID" value="KAJ4456666.1"/>
    <property type="molecule type" value="Genomic_DNA"/>
</dbReference>
<dbReference type="Proteomes" id="UP001141327">
    <property type="component" value="Unassembled WGS sequence"/>
</dbReference>
<proteinExistence type="predicted"/>
<comment type="caution">
    <text evidence="1">The sequence shown here is derived from an EMBL/GenBank/DDBJ whole genome shotgun (WGS) entry which is preliminary data.</text>
</comment>
<keyword evidence="2" id="KW-1185">Reference proteome</keyword>